<reference evidence="1 2" key="1">
    <citation type="submission" date="2018-09" db="EMBL/GenBank/DDBJ databases">
        <title>Murine metabolic-syndrome-specific gut microbial biobank.</title>
        <authorList>
            <person name="Liu C."/>
        </authorList>
    </citation>
    <scope>NUCLEOTIDE SEQUENCE [LARGE SCALE GENOMIC DNA]</scope>
    <source>
        <strain evidence="1 2">0.1xD8-82</strain>
    </source>
</reference>
<dbReference type="GO" id="GO:0006355">
    <property type="term" value="P:regulation of DNA-templated transcription"/>
    <property type="evidence" value="ECO:0007669"/>
    <property type="project" value="InterPro"/>
</dbReference>
<gene>
    <name evidence="1" type="ORF">D7V94_18455</name>
</gene>
<dbReference type="OrthoDB" id="2627741at2"/>
<dbReference type="RefSeq" id="WP_120471775.1">
    <property type="nucleotide sequence ID" value="NZ_RAYQ01000023.1"/>
</dbReference>
<keyword evidence="2" id="KW-1185">Reference proteome</keyword>
<evidence type="ECO:0000313" key="1">
    <source>
        <dbReference type="EMBL" id="RKI89432.1"/>
    </source>
</evidence>
<dbReference type="EMBL" id="RAYQ01000023">
    <property type="protein sequence ID" value="RKI89432.1"/>
    <property type="molecule type" value="Genomic_DNA"/>
</dbReference>
<protein>
    <submittedName>
        <fullName evidence="1">CopG family transcriptional regulator</fullName>
    </submittedName>
</protein>
<comment type="caution">
    <text evidence="1">The sequence shown here is derived from an EMBL/GenBank/DDBJ whole genome shotgun (WGS) entry which is preliminary data.</text>
</comment>
<sequence>MADKFVVRQKKPDKKEDKSEVMALRIDRELQEEFDALAAKSDRYRNELMCMALRYALDHLEFIPEAGE</sequence>
<accession>A0A3A9ACR6</accession>
<dbReference type="AlphaFoldDB" id="A0A3A9ACR6"/>
<name>A0A3A9ACR6_9FIRM</name>
<evidence type="ECO:0000313" key="2">
    <source>
        <dbReference type="Proteomes" id="UP000280696"/>
    </source>
</evidence>
<organism evidence="1 2">
    <name type="scientific">Parablautia intestinalis</name>
    <dbReference type="NCBI Taxonomy" id="2320100"/>
    <lineage>
        <taxon>Bacteria</taxon>
        <taxon>Bacillati</taxon>
        <taxon>Bacillota</taxon>
        <taxon>Clostridia</taxon>
        <taxon>Lachnospirales</taxon>
        <taxon>Lachnospiraceae</taxon>
        <taxon>Parablautia</taxon>
    </lineage>
</organism>
<dbReference type="Proteomes" id="UP000280696">
    <property type="component" value="Unassembled WGS sequence"/>
</dbReference>
<proteinExistence type="predicted"/>
<dbReference type="InterPro" id="IPR010985">
    <property type="entry name" value="Ribbon_hlx_hlx"/>
</dbReference>
<dbReference type="SUPFAM" id="SSF47598">
    <property type="entry name" value="Ribbon-helix-helix"/>
    <property type="match status" value="1"/>
</dbReference>